<protein>
    <submittedName>
        <fullName evidence="1">Uncharacterized protein</fullName>
    </submittedName>
</protein>
<evidence type="ECO:0000313" key="1">
    <source>
        <dbReference type="EMBL" id="RUO20784.1"/>
    </source>
</evidence>
<accession>A0A432VWB2</accession>
<dbReference type="EMBL" id="PIPI01000002">
    <property type="protein sequence ID" value="RUO20784.1"/>
    <property type="molecule type" value="Genomic_DNA"/>
</dbReference>
<dbReference type="AlphaFoldDB" id="A0A432VWB2"/>
<evidence type="ECO:0000313" key="2">
    <source>
        <dbReference type="Proteomes" id="UP000288212"/>
    </source>
</evidence>
<organism evidence="1 2">
    <name type="scientific">Aliidiomarina haloalkalitolerans</name>
    <dbReference type="NCBI Taxonomy" id="859059"/>
    <lineage>
        <taxon>Bacteria</taxon>
        <taxon>Pseudomonadati</taxon>
        <taxon>Pseudomonadota</taxon>
        <taxon>Gammaproteobacteria</taxon>
        <taxon>Alteromonadales</taxon>
        <taxon>Idiomarinaceae</taxon>
        <taxon>Aliidiomarina</taxon>
    </lineage>
</organism>
<proteinExistence type="predicted"/>
<name>A0A432VWB2_9GAMM</name>
<keyword evidence="2" id="KW-1185">Reference proteome</keyword>
<gene>
    <name evidence="1" type="ORF">CWE06_05635</name>
</gene>
<reference evidence="1 2" key="1">
    <citation type="journal article" date="2011" name="Front. Microbiol.">
        <title>Genomic signatures of strain selection and enhancement in Bacillus atrophaeus var. globigii, a historical biowarfare simulant.</title>
        <authorList>
            <person name="Gibbons H.S."/>
            <person name="Broomall S.M."/>
            <person name="McNew L.A."/>
            <person name="Daligault H."/>
            <person name="Chapman C."/>
            <person name="Bruce D."/>
            <person name="Karavis M."/>
            <person name="Krepps M."/>
            <person name="McGregor P.A."/>
            <person name="Hong C."/>
            <person name="Park K.H."/>
            <person name="Akmal A."/>
            <person name="Feldman A."/>
            <person name="Lin J.S."/>
            <person name="Chang W.E."/>
            <person name="Higgs B.W."/>
            <person name="Demirev P."/>
            <person name="Lindquist J."/>
            <person name="Liem A."/>
            <person name="Fochler E."/>
            <person name="Read T.D."/>
            <person name="Tapia R."/>
            <person name="Johnson S."/>
            <person name="Bishop-Lilly K.A."/>
            <person name="Detter C."/>
            <person name="Han C."/>
            <person name="Sozhamannan S."/>
            <person name="Rosenzweig C.N."/>
            <person name="Skowronski E.W."/>
        </authorList>
    </citation>
    <scope>NUCLEOTIDE SEQUENCE [LARGE SCALE GENOMIC DNA]</scope>
    <source>
        <strain evidence="1 2">AK5</strain>
    </source>
</reference>
<comment type="caution">
    <text evidence="1">The sequence shown here is derived from an EMBL/GenBank/DDBJ whole genome shotgun (WGS) entry which is preliminary data.</text>
</comment>
<dbReference type="Proteomes" id="UP000288212">
    <property type="component" value="Unassembled WGS sequence"/>
</dbReference>
<sequence>MSTVIDGIIVGGAGGAVAGITVYSVQYLHQKIRDCIDSSAVYKWLSTNTKDEQGHRFRSTRAISSWTNLTQDRVRYLCSHHRKIYLSTGGREDMWGVLQRDDDSFIFS</sequence>